<dbReference type="EMBL" id="ABOX02000009">
    <property type="protein sequence ID" value="EEF61493.1"/>
    <property type="molecule type" value="Genomic_DNA"/>
</dbReference>
<keyword evidence="4" id="KW-1185">Reference proteome</keyword>
<evidence type="ECO:0000313" key="3">
    <source>
        <dbReference type="EMBL" id="EEF61493.1"/>
    </source>
</evidence>
<gene>
    <name evidence="3" type="ORF">Cflav_PD4171</name>
</gene>
<comment type="caution">
    <text evidence="3">The sequence shown here is derived from an EMBL/GenBank/DDBJ whole genome shotgun (WGS) entry which is preliminary data.</text>
</comment>
<dbReference type="InterPro" id="IPR014263">
    <property type="entry name" value="Methanolan_biosynth_EpsI"/>
</dbReference>
<dbReference type="AlphaFoldDB" id="B9XEZ5"/>
<dbReference type="STRING" id="320771.Cflav_PD4171"/>
<dbReference type="Pfam" id="PF11984">
    <property type="entry name" value="DUF3485"/>
    <property type="match status" value="1"/>
</dbReference>
<evidence type="ECO:0000259" key="2">
    <source>
        <dbReference type="Pfam" id="PF11984"/>
    </source>
</evidence>
<keyword evidence="1 3" id="KW-0812">Transmembrane</keyword>
<keyword evidence="1" id="KW-1133">Transmembrane helix</keyword>
<organism evidence="3 4">
    <name type="scientific">Pedosphaera parvula (strain Ellin514)</name>
    <dbReference type="NCBI Taxonomy" id="320771"/>
    <lineage>
        <taxon>Bacteria</taxon>
        <taxon>Pseudomonadati</taxon>
        <taxon>Verrucomicrobiota</taxon>
        <taxon>Pedosphaerae</taxon>
        <taxon>Pedosphaerales</taxon>
        <taxon>Pedosphaeraceae</taxon>
        <taxon>Pedosphaera</taxon>
    </lineage>
</organism>
<feature type="domain" description="Methanolan biosynthesis EpsI" evidence="2">
    <location>
        <begin position="15"/>
        <end position="231"/>
    </location>
</feature>
<reference evidence="3 4" key="1">
    <citation type="journal article" date="2011" name="J. Bacteriol.">
        <title>Genome sequence of 'Pedosphaera parvula' Ellin514, an aerobic Verrucomicrobial isolate from pasture soil.</title>
        <authorList>
            <person name="Kant R."/>
            <person name="van Passel M.W."/>
            <person name="Sangwan P."/>
            <person name="Palva A."/>
            <person name="Lucas S."/>
            <person name="Copeland A."/>
            <person name="Lapidus A."/>
            <person name="Glavina Del Rio T."/>
            <person name="Dalin E."/>
            <person name="Tice H."/>
            <person name="Bruce D."/>
            <person name="Goodwin L."/>
            <person name="Pitluck S."/>
            <person name="Chertkov O."/>
            <person name="Larimer F.W."/>
            <person name="Land M.L."/>
            <person name="Hauser L."/>
            <person name="Brettin T.S."/>
            <person name="Detter J.C."/>
            <person name="Han S."/>
            <person name="de Vos W.M."/>
            <person name="Janssen P.H."/>
            <person name="Smidt H."/>
        </authorList>
    </citation>
    <scope>NUCLEOTIDE SEQUENCE [LARGE SCALE GENOMIC DNA]</scope>
    <source>
        <strain evidence="3 4">Ellin514</strain>
    </source>
</reference>
<sequence precursor="true">MNKQKWFILITAMGLMAATAGVLSWYKTAQKLGAPGVKTTPIAGSHRLNIQLPELVLDYTSEAVPTDQGLLDYMPQDTSFVQRHYVSQDGFHTILNVVLMGTDRTSIHKPQFCLRGQGWDIDGGKSTETTIRMTRPYAYDLPVMKLIASRTFSEKGRSFTKQGVYVYWFVADNDLTAQHRTRMWHMSMNLLRTGVLERWAYVTCFAVCDPGEEEATFERMKKFIAASTPQFQLAAGPHAATAELPQTASR</sequence>
<feature type="transmembrane region" description="Helical" evidence="1">
    <location>
        <begin position="6"/>
        <end position="26"/>
    </location>
</feature>
<keyword evidence="1" id="KW-0472">Membrane</keyword>
<accession>B9XEZ5</accession>
<evidence type="ECO:0000313" key="4">
    <source>
        <dbReference type="Proteomes" id="UP000003688"/>
    </source>
</evidence>
<evidence type="ECO:0000256" key="1">
    <source>
        <dbReference type="SAM" id="Phobius"/>
    </source>
</evidence>
<name>B9XEZ5_PEDPL</name>
<protein>
    <submittedName>
        <fullName evidence="3">Eight transmembrane protein EpsH</fullName>
    </submittedName>
</protein>
<proteinExistence type="predicted"/>
<dbReference type="Proteomes" id="UP000003688">
    <property type="component" value="Unassembled WGS sequence"/>
</dbReference>